<reference evidence="1" key="2">
    <citation type="journal article" date="2015" name="Data Brief">
        <title>Shoot transcriptome of the giant reed, Arundo donax.</title>
        <authorList>
            <person name="Barrero R.A."/>
            <person name="Guerrero F.D."/>
            <person name="Moolhuijzen P."/>
            <person name="Goolsby J.A."/>
            <person name="Tidwell J."/>
            <person name="Bellgard S.E."/>
            <person name="Bellgard M.I."/>
        </authorList>
    </citation>
    <scope>NUCLEOTIDE SEQUENCE</scope>
    <source>
        <tissue evidence="1">Shoot tissue taken approximately 20 cm above the soil surface</tissue>
    </source>
</reference>
<accession>A0A0A9H9N0</accession>
<dbReference type="AlphaFoldDB" id="A0A0A9H9N0"/>
<organism evidence="1">
    <name type="scientific">Arundo donax</name>
    <name type="common">Giant reed</name>
    <name type="synonym">Donax arundinaceus</name>
    <dbReference type="NCBI Taxonomy" id="35708"/>
    <lineage>
        <taxon>Eukaryota</taxon>
        <taxon>Viridiplantae</taxon>
        <taxon>Streptophyta</taxon>
        <taxon>Embryophyta</taxon>
        <taxon>Tracheophyta</taxon>
        <taxon>Spermatophyta</taxon>
        <taxon>Magnoliopsida</taxon>
        <taxon>Liliopsida</taxon>
        <taxon>Poales</taxon>
        <taxon>Poaceae</taxon>
        <taxon>PACMAD clade</taxon>
        <taxon>Arundinoideae</taxon>
        <taxon>Arundineae</taxon>
        <taxon>Arundo</taxon>
    </lineage>
</organism>
<sequence>MKRVKRECTYHGSVKLDSISCWEAVHPGS</sequence>
<name>A0A0A9H9N0_ARUDO</name>
<dbReference type="EMBL" id="GBRH01163986">
    <property type="protein sequence ID" value="JAE33910.1"/>
    <property type="molecule type" value="Transcribed_RNA"/>
</dbReference>
<evidence type="ECO:0000313" key="1">
    <source>
        <dbReference type="EMBL" id="JAE33910.1"/>
    </source>
</evidence>
<protein>
    <submittedName>
        <fullName evidence="1">Uncharacterized protein</fullName>
    </submittedName>
</protein>
<reference evidence="1" key="1">
    <citation type="submission" date="2014-09" db="EMBL/GenBank/DDBJ databases">
        <authorList>
            <person name="Magalhaes I.L.F."/>
            <person name="Oliveira U."/>
            <person name="Santos F.R."/>
            <person name="Vidigal T.H.D.A."/>
            <person name="Brescovit A.D."/>
            <person name="Santos A.J."/>
        </authorList>
    </citation>
    <scope>NUCLEOTIDE SEQUENCE</scope>
    <source>
        <tissue evidence="1">Shoot tissue taken approximately 20 cm above the soil surface</tissue>
    </source>
</reference>
<proteinExistence type="predicted"/>